<dbReference type="SUPFAM" id="SSF54637">
    <property type="entry name" value="Thioesterase/thiol ester dehydrase-isomerase"/>
    <property type="match status" value="2"/>
</dbReference>
<reference evidence="4" key="1">
    <citation type="submission" date="2017-10" db="EMBL/GenBank/DDBJ databases">
        <title>Whole genome sequencing of various Bordetella species.</title>
        <authorList>
            <person name="Weigand M.R."/>
            <person name="Loparev V."/>
            <person name="Peng Y."/>
            <person name="Bowden K.E."/>
            <person name="Tondella M.L."/>
            <person name="Williams M.M."/>
        </authorList>
    </citation>
    <scope>NUCLEOTIDE SEQUENCE [LARGE SCALE GENOMIC DNA]</scope>
    <source>
        <strain evidence="4">H720</strain>
    </source>
</reference>
<dbReference type="GO" id="GO:0004300">
    <property type="term" value="F:enoyl-CoA hydratase activity"/>
    <property type="evidence" value="ECO:0007669"/>
    <property type="project" value="TreeGrafter"/>
</dbReference>
<dbReference type="AlphaFoldDB" id="A0AAN1VE98"/>
<dbReference type="InterPro" id="IPR002539">
    <property type="entry name" value="MaoC-like_dom"/>
</dbReference>
<dbReference type="EMBL" id="CP024172">
    <property type="protein sequence ID" value="AZW15297.1"/>
    <property type="molecule type" value="Genomic_DNA"/>
</dbReference>
<dbReference type="Proteomes" id="UP000282741">
    <property type="component" value="Chromosome"/>
</dbReference>
<organism evidence="3 4">
    <name type="scientific">Bordetella hinzii</name>
    <dbReference type="NCBI Taxonomy" id="103855"/>
    <lineage>
        <taxon>Bacteria</taxon>
        <taxon>Pseudomonadati</taxon>
        <taxon>Pseudomonadota</taxon>
        <taxon>Betaproteobacteria</taxon>
        <taxon>Burkholderiales</taxon>
        <taxon>Alcaligenaceae</taxon>
        <taxon>Bordetella</taxon>
    </lineage>
</organism>
<dbReference type="GO" id="GO:0003857">
    <property type="term" value="F:(3S)-3-hydroxyacyl-CoA dehydrogenase (NAD+) activity"/>
    <property type="evidence" value="ECO:0007669"/>
    <property type="project" value="TreeGrafter"/>
</dbReference>
<dbReference type="Pfam" id="PF22622">
    <property type="entry name" value="MFE-2_hydrat-2_N"/>
    <property type="match status" value="1"/>
</dbReference>
<protein>
    <submittedName>
        <fullName evidence="3">3-alpha,7-alpha, 12-alpha-trihydroxy-5-beta-cholest-24-enoyl-CoA hydratase</fullName>
    </submittedName>
</protein>
<feature type="domain" description="Peroxisomal multifunctional enzyme type 2-like N-terminal" evidence="2">
    <location>
        <begin position="20"/>
        <end position="146"/>
    </location>
</feature>
<dbReference type="Pfam" id="PF01575">
    <property type="entry name" value="MaoC_dehydratas"/>
    <property type="match status" value="1"/>
</dbReference>
<evidence type="ECO:0000313" key="3">
    <source>
        <dbReference type="EMBL" id="AZW15297.1"/>
    </source>
</evidence>
<dbReference type="GO" id="GO:0044594">
    <property type="term" value="F:17-beta-hydroxysteroid dehydrogenase (NAD+) activity"/>
    <property type="evidence" value="ECO:0007669"/>
    <property type="project" value="TreeGrafter"/>
</dbReference>
<dbReference type="PANTHER" id="PTHR13078:SF56">
    <property type="entry name" value="PEROXISOMAL MULTIFUNCTIONAL ENZYME TYPE 2"/>
    <property type="match status" value="1"/>
</dbReference>
<dbReference type="InterPro" id="IPR054357">
    <property type="entry name" value="MFE-2_N"/>
</dbReference>
<feature type="domain" description="MaoC-like" evidence="1">
    <location>
        <begin position="164"/>
        <end position="267"/>
    </location>
</feature>
<evidence type="ECO:0000259" key="2">
    <source>
        <dbReference type="Pfam" id="PF22622"/>
    </source>
</evidence>
<proteinExistence type="predicted"/>
<dbReference type="KEGG" id="bhz:ACR54_01639"/>
<dbReference type="Gene3D" id="3.10.129.10">
    <property type="entry name" value="Hotdog Thioesterase"/>
    <property type="match status" value="1"/>
</dbReference>
<name>A0AAN1VE98_9BORD</name>
<accession>A0AAN1VE98</accession>
<dbReference type="GO" id="GO:0006635">
    <property type="term" value="P:fatty acid beta-oxidation"/>
    <property type="evidence" value="ECO:0007669"/>
    <property type="project" value="TreeGrafter"/>
</dbReference>
<dbReference type="PANTHER" id="PTHR13078">
    <property type="entry name" value="PEROXISOMAL MULTIFUNCTIONAL ENZYME TYPE 2-RELATED"/>
    <property type="match status" value="1"/>
</dbReference>
<gene>
    <name evidence="3" type="ORF">CS347_00035</name>
</gene>
<dbReference type="RefSeq" id="WP_029577418.1">
    <property type="nucleotide sequence ID" value="NZ_CP012076.1"/>
</dbReference>
<sequence length="287" mass="31512">MAIDLSRLRDARIPDAQQRYDWRDCARYALALGVGLDPLDESDLAYLDETRLKVEPTLVNVLADPGFWLRDLPLGLDWRRTVHGEQSIRLHRPPAPQGNVRGVTRIVDVADKGADKGALLYVERDLFDLEDGGHLATLRQTVFCRGDGGYGGAPAVRPPPAPLPARAPDLIADCPTSPQAALIYRLSADLNPLHIDPASARRAGFPRPILHGMASFGVAGHGLVRHCCAADPRRMLAMDGRFRAPVYPGETLRLEIWMEAAGQARYRAIVRERDAVAIDNGSFEFGT</sequence>
<dbReference type="InterPro" id="IPR029069">
    <property type="entry name" value="HotDog_dom_sf"/>
</dbReference>
<dbReference type="CDD" id="cd03448">
    <property type="entry name" value="HDE_HSD"/>
    <property type="match status" value="1"/>
</dbReference>
<evidence type="ECO:0000313" key="4">
    <source>
        <dbReference type="Proteomes" id="UP000282741"/>
    </source>
</evidence>
<evidence type="ECO:0000259" key="1">
    <source>
        <dbReference type="Pfam" id="PF01575"/>
    </source>
</evidence>